<dbReference type="Gene3D" id="1.10.510.10">
    <property type="entry name" value="Transferase(Phosphotransferase) domain 1"/>
    <property type="match status" value="1"/>
</dbReference>
<feature type="domain" description="Aminoglycoside phosphotransferase" evidence="1">
    <location>
        <begin position="28"/>
        <end position="228"/>
    </location>
</feature>
<keyword evidence="2" id="KW-0808">Transferase</keyword>
<dbReference type="OrthoDB" id="115252at2"/>
<dbReference type="Proteomes" id="UP000294508">
    <property type="component" value="Unassembled WGS sequence"/>
</dbReference>
<keyword evidence="3" id="KW-1185">Reference proteome</keyword>
<dbReference type="Pfam" id="PF01636">
    <property type="entry name" value="APH"/>
    <property type="match status" value="1"/>
</dbReference>
<evidence type="ECO:0000313" key="2">
    <source>
        <dbReference type="EMBL" id="TCO23414.1"/>
    </source>
</evidence>
<dbReference type="RefSeq" id="WP_132212008.1">
    <property type="nucleotide sequence ID" value="NZ_SLWN01000009.1"/>
</dbReference>
<accession>A0A4R2HAY6</accession>
<dbReference type="SUPFAM" id="SSF56112">
    <property type="entry name" value="Protein kinase-like (PK-like)"/>
    <property type="match status" value="1"/>
</dbReference>
<proteinExistence type="predicted"/>
<evidence type="ECO:0000259" key="1">
    <source>
        <dbReference type="Pfam" id="PF01636"/>
    </source>
</evidence>
<organism evidence="2 3">
    <name type="scientific">Kribbella steppae</name>
    <dbReference type="NCBI Taxonomy" id="2512223"/>
    <lineage>
        <taxon>Bacteria</taxon>
        <taxon>Bacillati</taxon>
        <taxon>Actinomycetota</taxon>
        <taxon>Actinomycetes</taxon>
        <taxon>Propionibacteriales</taxon>
        <taxon>Kribbellaceae</taxon>
        <taxon>Kribbella</taxon>
    </lineage>
</organism>
<sequence>MLTEPRLDRAALVDTVRTSYGITVDGLRFVPVGWAAACYEIDERYFLKLWLTPDDAARAVARLPLVQHMHETGFRARLPYPIATHDGRLSVPTPDGVVALFPFLPGTTPAGWPRWSDDVLDELGWVLTDLHAVTPAADLPREDFSIAGLVPHDRLAQLQSVVRRLPERFVVCHTDLIGDNLLVGADGRLSALDWDTAILGPPEHDLALLMHGEQPVDDNALRRVLAVYPRDVPLELELFAFFLLRRNVADYSARVLRLQQGGLSAVEVADARAGMVTWGSAQWSRLDRTLALVRAALADRGA</sequence>
<dbReference type="AlphaFoldDB" id="A0A4R2HAY6"/>
<comment type="caution">
    <text evidence="2">The sequence shown here is derived from an EMBL/GenBank/DDBJ whole genome shotgun (WGS) entry which is preliminary data.</text>
</comment>
<gene>
    <name evidence="2" type="ORF">EV652_109240</name>
</gene>
<reference evidence="2 3" key="1">
    <citation type="journal article" date="2015" name="Stand. Genomic Sci.">
        <title>Genomic Encyclopedia of Bacterial and Archaeal Type Strains, Phase III: the genomes of soil and plant-associated and newly described type strains.</title>
        <authorList>
            <person name="Whitman W.B."/>
            <person name="Woyke T."/>
            <person name="Klenk H.P."/>
            <person name="Zhou Y."/>
            <person name="Lilburn T.G."/>
            <person name="Beck B.J."/>
            <person name="De Vos P."/>
            <person name="Vandamme P."/>
            <person name="Eisen J.A."/>
            <person name="Garrity G."/>
            <person name="Hugenholtz P."/>
            <person name="Kyrpides N.C."/>
        </authorList>
    </citation>
    <scope>NUCLEOTIDE SEQUENCE [LARGE SCALE GENOMIC DNA]</scope>
    <source>
        <strain evidence="2 3">VKM Ac-2572</strain>
    </source>
</reference>
<dbReference type="GO" id="GO:0016301">
    <property type="term" value="F:kinase activity"/>
    <property type="evidence" value="ECO:0007669"/>
    <property type="project" value="UniProtKB-KW"/>
</dbReference>
<evidence type="ECO:0000313" key="3">
    <source>
        <dbReference type="Proteomes" id="UP000294508"/>
    </source>
</evidence>
<dbReference type="EMBL" id="SLWN01000009">
    <property type="protein sequence ID" value="TCO23414.1"/>
    <property type="molecule type" value="Genomic_DNA"/>
</dbReference>
<dbReference type="Gene3D" id="3.30.200.20">
    <property type="entry name" value="Phosphorylase Kinase, domain 1"/>
    <property type="match status" value="1"/>
</dbReference>
<dbReference type="InterPro" id="IPR002575">
    <property type="entry name" value="Aminoglycoside_PTrfase"/>
</dbReference>
<keyword evidence="2" id="KW-0418">Kinase</keyword>
<name>A0A4R2HAY6_9ACTN</name>
<dbReference type="InterPro" id="IPR011009">
    <property type="entry name" value="Kinase-like_dom_sf"/>
</dbReference>
<protein>
    <submittedName>
        <fullName evidence="2">Ser/Thr protein kinase RdoA (MazF antagonist)</fullName>
    </submittedName>
</protein>